<evidence type="ECO:0000313" key="3">
    <source>
        <dbReference type="Proteomes" id="UP000231581"/>
    </source>
</evidence>
<keyword evidence="1" id="KW-0812">Transmembrane</keyword>
<gene>
    <name evidence="2" type="ORF">COX00_00570</name>
</gene>
<reference evidence="2 3" key="1">
    <citation type="submission" date="2017-09" db="EMBL/GenBank/DDBJ databases">
        <title>Depth-based differentiation of microbial function through sediment-hosted aquifers and enrichment of novel symbionts in the deep terrestrial subsurface.</title>
        <authorList>
            <person name="Probst A.J."/>
            <person name="Ladd B."/>
            <person name="Jarett J.K."/>
            <person name="Geller-Mcgrath D.E."/>
            <person name="Sieber C.M."/>
            <person name="Emerson J.B."/>
            <person name="Anantharaman K."/>
            <person name="Thomas B.C."/>
            <person name="Malmstrom R."/>
            <person name="Stieglmeier M."/>
            <person name="Klingl A."/>
            <person name="Woyke T."/>
            <person name="Ryan C.M."/>
            <person name="Banfield J.F."/>
        </authorList>
    </citation>
    <scope>NUCLEOTIDE SEQUENCE [LARGE SCALE GENOMIC DNA]</scope>
    <source>
        <strain evidence="2">CG22_combo_CG10-13_8_21_14_all_47_17</strain>
    </source>
</reference>
<organism evidence="2 3">
    <name type="scientific">Candidatus Uhrbacteria bacterium CG22_combo_CG10-13_8_21_14_all_47_17</name>
    <dbReference type="NCBI Taxonomy" id="1975041"/>
    <lineage>
        <taxon>Bacteria</taxon>
        <taxon>Candidatus Uhriibacteriota</taxon>
    </lineage>
</organism>
<dbReference type="EMBL" id="PCSZ01000014">
    <property type="protein sequence ID" value="PIP60924.1"/>
    <property type="molecule type" value="Genomic_DNA"/>
</dbReference>
<feature type="transmembrane region" description="Helical" evidence="1">
    <location>
        <begin position="88"/>
        <end position="112"/>
    </location>
</feature>
<name>A0A2H0BTH9_9BACT</name>
<keyword evidence="1" id="KW-1133">Transmembrane helix</keyword>
<feature type="transmembrane region" description="Helical" evidence="1">
    <location>
        <begin position="24"/>
        <end position="42"/>
    </location>
</feature>
<proteinExistence type="predicted"/>
<accession>A0A2H0BTH9</accession>
<evidence type="ECO:0000313" key="2">
    <source>
        <dbReference type="EMBL" id="PIP60924.1"/>
    </source>
</evidence>
<keyword evidence="1" id="KW-0472">Membrane</keyword>
<dbReference type="AlphaFoldDB" id="A0A2H0BTH9"/>
<comment type="caution">
    <text evidence="2">The sequence shown here is derived from an EMBL/GenBank/DDBJ whole genome shotgun (WGS) entry which is preliminary data.</text>
</comment>
<dbReference type="Proteomes" id="UP000231581">
    <property type="component" value="Unassembled WGS sequence"/>
</dbReference>
<protein>
    <submittedName>
        <fullName evidence="2">Uncharacterized protein</fullName>
    </submittedName>
</protein>
<evidence type="ECO:0000256" key="1">
    <source>
        <dbReference type="SAM" id="Phobius"/>
    </source>
</evidence>
<feature type="transmembrane region" description="Helical" evidence="1">
    <location>
        <begin position="48"/>
        <end position="67"/>
    </location>
</feature>
<sequence length="149" mass="16699">MAKAKTKSYVKKERKQDPGHEPDFWAFLTIAAFPIAMLIASTFGATPISSFLFGMYGTFAILVANAITEGRLWMFAPHWRARFEHPEFSFRLAVVSGAILLLLETVLIVLLFTGGGFDRTLLQLVFGRQCHIPTQALSGFCQTLRETLR</sequence>